<comment type="similarity">
    <text evidence="1">Belongs to the UPF0319 family.</text>
</comment>
<dbReference type="RefSeq" id="WP_310471702.1">
    <property type="nucleotide sequence ID" value="NZ_CP136522.1"/>
</dbReference>
<feature type="signal peptide" evidence="3">
    <location>
        <begin position="1"/>
        <end position="21"/>
    </location>
</feature>
<organism evidence="4 5">
    <name type="scientific">Shewanella youngdeokensis</name>
    <dbReference type="NCBI Taxonomy" id="2999068"/>
    <lineage>
        <taxon>Bacteria</taxon>
        <taxon>Pseudomonadati</taxon>
        <taxon>Pseudomonadota</taxon>
        <taxon>Gammaproteobacteria</taxon>
        <taxon>Alteromonadales</taxon>
        <taxon>Shewanellaceae</taxon>
        <taxon>Shewanella</taxon>
    </lineage>
</organism>
<accession>A0ABZ0JUT2</accession>
<evidence type="ECO:0000313" key="5">
    <source>
        <dbReference type="Proteomes" id="UP001529491"/>
    </source>
</evidence>
<name>A0ABZ0JUT2_9GAMM</name>
<evidence type="ECO:0000256" key="2">
    <source>
        <dbReference type="ARBA" id="ARBA00022729"/>
    </source>
</evidence>
<dbReference type="Proteomes" id="UP001529491">
    <property type="component" value="Chromosome"/>
</dbReference>
<keyword evidence="5" id="KW-1185">Reference proteome</keyword>
<protein>
    <submittedName>
        <fullName evidence="4">DUF2057 domain-containing protein</fullName>
    </submittedName>
</protein>
<keyword evidence="2 3" id="KW-0732">Signal</keyword>
<proteinExistence type="inferred from homology"/>
<evidence type="ECO:0000256" key="1">
    <source>
        <dbReference type="ARBA" id="ARBA00008490"/>
    </source>
</evidence>
<gene>
    <name evidence="4" type="ORF">RGE70_12085</name>
</gene>
<dbReference type="PANTHER" id="PTHR38108">
    <property type="entry name" value="UPF0319 PROTEIN YCCT"/>
    <property type="match status" value="1"/>
</dbReference>
<dbReference type="InterPro" id="IPR018635">
    <property type="entry name" value="UPF0319"/>
</dbReference>
<sequence>MKLLLPVSSIIALCASSAAFSASLNIPMAFEYIALDGKEVKTSLFNHQSKLELNNGIHKIAIRYNDLVEDDFTDSETNVKSAAFIVTLKVDGDYQYQMQPTGNEYTQNPAKFAKKPQIKISAKNNSNIDYSVTHTDITESSFVSRLFSGNTATNVDAEAVIATSTAAAVTVPATTATIKAPVSPQVTAATVVPQPAKVSSTNNDDDSAKAEQMLQYWWLHADEQTRKKFMGWAIEQL</sequence>
<dbReference type="Pfam" id="PF09829">
    <property type="entry name" value="DUF2057"/>
    <property type="match status" value="1"/>
</dbReference>
<dbReference type="EMBL" id="CP136522">
    <property type="protein sequence ID" value="WOT04072.1"/>
    <property type="molecule type" value="Genomic_DNA"/>
</dbReference>
<evidence type="ECO:0000256" key="3">
    <source>
        <dbReference type="SAM" id="SignalP"/>
    </source>
</evidence>
<evidence type="ECO:0000313" key="4">
    <source>
        <dbReference type="EMBL" id="WOT04072.1"/>
    </source>
</evidence>
<reference evidence="4 5" key="1">
    <citation type="submission" date="2023-10" db="EMBL/GenBank/DDBJ databases">
        <title>Complete genome sequence of Shewanella sp. DAU334.</title>
        <authorList>
            <person name="Lee Y.-S."/>
            <person name="Jeong H.-R."/>
            <person name="Hwang E.-J."/>
            <person name="Choi Y.-L."/>
            <person name="Kim G.-D."/>
        </authorList>
    </citation>
    <scope>NUCLEOTIDE SEQUENCE [LARGE SCALE GENOMIC DNA]</scope>
    <source>
        <strain evidence="4 5">DAU334</strain>
    </source>
</reference>
<dbReference type="PANTHER" id="PTHR38108:SF1">
    <property type="entry name" value="UPF0319 PROTEIN YCCT"/>
    <property type="match status" value="1"/>
</dbReference>
<feature type="chain" id="PRO_5046448873" evidence="3">
    <location>
        <begin position="22"/>
        <end position="237"/>
    </location>
</feature>